<organism evidence="2 3">
    <name type="scientific">Phytoactinopolyspora mesophila</name>
    <dbReference type="NCBI Taxonomy" id="2650750"/>
    <lineage>
        <taxon>Bacteria</taxon>
        <taxon>Bacillati</taxon>
        <taxon>Actinomycetota</taxon>
        <taxon>Actinomycetes</taxon>
        <taxon>Jiangellales</taxon>
        <taxon>Jiangellaceae</taxon>
        <taxon>Phytoactinopolyspora</taxon>
    </lineage>
</organism>
<dbReference type="SUPFAM" id="SSF56112">
    <property type="entry name" value="Protein kinase-like (PK-like)"/>
    <property type="match status" value="1"/>
</dbReference>
<accession>A0A7K3LZK0</accession>
<evidence type="ECO:0000313" key="3">
    <source>
        <dbReference type="Proteomes" id="UP000460435"/>
    </source>
</evidence>
<evidence type="ECO:0000259" key="1">
    <source>
        <dbReference type="Pfam" id="PF01636"/>
    </source>
</evidence>
<dbReference type="InterPro" id="IPR011009">
    <property type="entry name" value="Kinase-like_dom_sf"/>
</dbReference>
<proteinExistence type="predicted"/>
<keyword evidence="2" id="KW-0808">Transferase</keyword>
<dbReference type="Gene3D" id="3.90.1200.10">
    <property type="match status" value="1"/>
</dbReference>
<sequence>MIKHPCRSETCEGSKGRLSTYHTHTIVDLRTGPRHPSQTRGCRTPVPVFLPSFYPVPCLPATYMIEWRSVVDDPANTEVTLAGGNSNRVTRLGATVRRNTGPHTPAVHALLQHLERHGFTGSPRLLGVEGGREILSFIDGEAGTYPIKPAVQTTEALDTSVALLQRFHDATAGLALPDGWVDHQVAGTTSEVICHWDAAPYNIVYQGSRAVGLIDFDHAGPGRRIDDIAYLAYRLAPLCADTNLNAGGWDTSVDRLGRLRRILRRYPSEHRTLIPDLVTDRLERMKHWILTRSAAGDPTVEVHIRENHVGIYAADQHFITSNRDTILSALQ</sequence>
<protein>
    <submittedName>
        <fullName evidence="2">Phosphotransferase</fullName>
    </submittedName>
</protein>
<dbReference type="Pfam" id="PF01636">
    <property type="entry name" value="APH"/>
    <property type="match status" value="1"/>
</dbReference>
<dbReference type="GO" id="GO:0016740">
    <property type="term" value="F:transferase activity"/>
    <property type="evidence" value="ECO:0007669"/>
    <property type="project" value="UniProtKB-KW"/>
</dbReference>
<name>A0A7K3LZK0_9ACTN</name>
<dbReference type="InterPro" id="IPR002575">
    <property type="entry name" value="Aminoglycoside_PTrfase"/>
</dbReference>
<comment type="caution">
    <text evidence="2">The sequence shown here is derived from an EMBL/GenBank/DDBJ whole genome shotgun (WGS) entry which is preliminary data.</text>
</comment>
<reference evidence="2 3" key="1">
    <citation type="submission" date="2019-11" db="EMBL/GenBank/DDBJ databases">
        <authorList>
            <person name="Li X.-J."/>
            <person name="Feng X.-M."/>
        </authorList>
    </citation>
    <scope>NUCLEOTIDE SEQUENCE [LARGE SCALE GENOMIC DNA]</scope>
    <source>
        <strain evidence="2 3">XMNu-373</strain>
    </source>
</reference>
<gene>
    <name evidence="2" type="ORF">F7O44_01025</name>
</gene>
<feature type="domain" description="Aminoglycoside phosphotransferase" evidence="1">
    <location>
        <begin position="188"/>
        <end position="244"/>
    </location>
</feature>
<dbReference type="EMBL" id="WLZY01000001">
    <property type="protein sequence ID" value="NDL55648.1"/>
    <property type="molecule type" value="Genomic_DNA"/>
</dbReference>
<keyword evidence="3" id="KW-1185">Reference proteome</keyword>
<dbReference type="AlphaFoldDB" id="A0A7K3LZK0"/>
<evidence type="ECO:0000313" key="2">
    <source>
        <dbReference type="EMBL" id="NDL55648.1"/>
    </source>
</evidence>
<dbReference type="Proteomes" id="UP000460435">
    <property type="component" value="Unassembled WGS sequence"/>
</dbReference>